<evidence type="ECO:0000256" key="1">
    <source>
        <dbReference type="SAM" id="MobiDB-lite"/>
    </source>
</evidence>
<gene>
    <name evidence="2" type="ORF">FSB_LOCUS20770</name>
</gene>
<feature type="region of interest" description="Disordered" evidence="1">
    <location>
        <begin position="1"/>
        <end position="58"/>
    </location>
</feature>
<evidence type="ECO:0000313" key="2">
    <source>
        <dbReference type="EMBL" id="SPC92888.1"/>
    </source>
</evidence>
<dbReference type="AlphaFoldDB" id="A0A2N9G020"/>
<sequence>MKLKTGGDRARQATAAGSGDLHGKPPQQAWPWVTPNRQGSPRQATAAGSVGERPAGISTASHRGRLGWSLLRGVATGWDLLQAVAVGWLSYGRW</sequence>
<accession>A0A2N9G020</accession>
<reference evidence="2" key="1">
    <citation type="submission" date="2018-02" db="EMBL/GenBank/DDBJ databases">
        <authorList>
            <person name="Cohen D.B."/>
            <person name="Kent A.D."/>
        </authorList>
    </citation>
    <scope>NUCLEOTIDE SEQUENCE</scope>
</reference>
<organism evidence="2">
    <name type="scientific">Fagus sylvatica</name>
    <name type="common">Beechnut</name>
    <dbReference type="NCBI Taxonomy" id="28930"/>
    <lineage>
        <taxon>Eukaryota</taxon>
        <taxon>Viridiplantae</taxon>
        <taxon>Streptophyta</taxon>
        <taxon>Embryophyta</taxon>
        <taxon>Tracheophyta</taxon>
        <taxon>Spermatophyta</taxon>
        <taxon>Magnoliopsida</taxon>
        <taxon>eudicotyledons</taxon>
        <taxon>Gunneridae</taxon>
        <taxon>Pentapetalae</taxon>
        <taxon>rosids</taxon>
        <taxon>fabids</taxon>
        <taxon>Fagales</taxon>
        <taxon>Fagaceae</taxon>
        <taxon>Fagus</taxon>
    </lineage>
</organism>
<proteinExistence type="predicted"/>
<feature type="compositionally biased region" description="Basic and acidic residues" evidence="1">
    <location>
        <begin position="1"/>
        <end position="11"/>
    </location>
</feature>
<dbReference type="EMBL" id="OIVN01001341">
    <property type="protein sequence ID" value="SPC92888.1"/>
    <property type="molecule type" value="Genomic_DNA"/>
</dbReference>
<name>A0A2N9G020_FAGSY</name>
<protein>
    <submittedName>
        <fullName evidence="2">Uncharacterized protein</fullName>
    </submittedName>
</protein>